<keyword evidence="3" id="KW-1185">Reference proteome</keyword>
<sequence>MGSLTIKSRNLNICQPLFIIALASFCAIWALSLRRWLPIRMSPGALNKIEFRKFNHNLYMNSFMFGFV</sequence>
<keyword evidence="1" id="KW-1133">Transmembrane helix</keyword>
<evidence type="ECO:0000313" key="3">
    <source>
        <dbReference type="Proteomes" id="UP000236416"/>
    </source>
</evidence>
<keyword evidence="1" id="KW-0472">Membrane</keyword>
<proteinExistence type="predicted"/>
<dbReference type="AlphaFoldDB" id="A0A2K4MU31"/>
<comment type="caution">
    <text evidence="2">The sequence shown here is derived from an EMBL/GenBank/DDBJ whole genome shotgun (WGS) entry which is preliminary data.</text>
</comment>
<dbReference type="Proteomes" id="UP000236416">
    <property type="component" value="Unassembled WGS sequence"/>
</dbReference>
<organism evidence="2 3">
    <name type="scientific">Chromobacterium sinusclupearum</name>
    <dbReference type="NCBI Taxonomy" id="2077146"/>
    <lineage>
        <taxon>Bacteria</taxon>
        <taxon>Pseudomonadati</taxon>
        <taxon>Pseudomonadota</taxon>
        <taxon>Betaproteobacteria</taxon>
        <taxon>Neisseriales</taxon>
        <taxon>Chromobacteriaceae</taxon>
        <taxon>Chromobacterium</taxon>
    </lineage>
</organism>
<feature type="transmembrane region" description="Helical" evidence="1">
    <location>
        <begin position="15"/>
        <end position="33"/>
    </location>
</feature>
<keyword evidence="1" id="KW-0812">Transmembrane</keyword>
<reference evidence="2 3" key="1">
    <citation type="submission" date="2018-01" db="EMBL/GenBank/DDBJ databases">
        <title>Genomic Sequence of Chromobacterium MWU13-2610 from wild cranberry bogs within the Cape Cod National Seashore.</title>
        <authorList>
            <person name="O'Hara-Hanley K."/>
            <person name="Soby S."/>
            <person name="Harrison A."/>
        </authorList>
    </citation>
    <scope>NUCLEOTIDE SEQUENCE [LARGE SCALE GENOMIC DNA]</scope>
    <source>
        <strain evidence="2 3">MWU13-2610</strain>
    </source>
</reference>
<evidence type="ECO:0000256" key="1">
    <source>
        <dbReference type="SAM" id="Phobius"/>
    </source>
</evidence>
<dbReference type="EMBL" id="PPTF01000002">
    <property type="protein sequence ID" value="POB00595.1"/>
    <property type="molecule type" value="Genomic_DNA"/>
</dbReference>
<name>A0A2K4MU31_9NEIS</name>
<accession>A0A2K4MU31</accession>
<evidence type="ECO:0000313" key="2">
    <source>
        <dbReference type="EMBL" id="POB00595.1"/>
    </source>
</evidence>
<gene>
    <name evidence="2" type="ORF">C2134_00565</name>
</gene>
<protein>
    <submittedName>
        <fullName evidence="2">Uncharacterized protein</fullName>
    </submittedName>
</protein>